<keyword evidence="2 4" id="KW-0378">Hydrolase</keyword>
<comment type="similarity">
    <text evidence="1 4">Belongs to the glycosyl hydrolase 28 family.</text>
</comment>
<dbReference type="EMBL" id="CM007647">
    <property type="protein sequence ID" value="ONM11080.1"/>
    <property type="molecule type" value="Genomic_DNA"/>
</dbReference>
<reference evidence="5" key="1">
    <citation type="submission" date="2015-12" db="EMBL/GenBank/DDBJ databases">
        <title>Update maize B73 reference genome by single molecule sequencing technologies.</title>
        <authorList>
            <consortium name="Maize Genome Sequencing Project"/>
            <person name="Ware D."/>
        </authorList>
    </citation>
    <scope>NUCLEOTIDE SEQUENCE [LARGE SCALE GENOMIC DNA]</scope>
    <source>
        <tissue evidence="5">Seedling</tissue>
    </source>
</reference>
<accession>A0A1D6LAC5</accession>
<dbReference type="SUPFAM" id="SSF51126">
    <property type="entry name" value="Pectin lyase-like"/>
    <property type="match status" value="1"/>
</dbReference>
<dbReference type="InterPro" id="IPR012334">
    <property type="entry name" value="Pectin_lyas_fold"/>
</dbReference>
<evidence type="ECO:0000256" key="2">
    <source>
        <dbReference type="ARBA" id="ARBA00022801"/>
    </source>
</evidence>
<dbReference type="GO" id="GO:0004650">
    <property type="term" value="F:polygalacturonase activity"/>
    <property type="evidence" value="ECO:0007669"/>
    <property type="project" value="InterPro"/>
</dbReference>
<dbReference type="InterPro" id="IPR051801">
    <property type="entry name" value="GH28_Enzymes"/>
</dbReference>
<protein>
    <submittedName>
        <fullName evidence="5">Pectin lyase-like superfamily protein</fullName>
    </submittedName>
</protein>
<keyword evidence="5" id="KW-0456">Lyase</keyword>
<dbReference type="InterPro" id="IPR011050">
    <property type="entry name" value="Pectin_lyase_fold/virulence"/>
</dbReference>
<dbReference type="ExpressionAtlas" id="A0A1D6LAC5">
    <property type="expression patterns" value="baseline and differential"/>
</dbReference>
<evidence type="ECO:0000256" key="1">
    <source>
        <dbReference type="ARBA" id="ARBA00008834"/>
    </source>
</evidence>
<dbReference type="PANTHER" id="PTHR31339">
    <property type="entry name" value="PECTIN LYASE-RELATED"/>
    <property type="match status" value="1"/>
</dbReference>
<dbReference type="Pfam" id="PF00295">
    <property type="entry name" value="Glyco_hydro_28"/>
    <property type="match status" value="1"/>
</dbReference>
<dbReference type="PANTHER" id="PTHR31339:SF9">
    <property type="entry name" value="PLASMIN AND FIBRONECTIN-BINDING PROTEIN A"/>
    <property type="match status" value="1"/>
</dbReference>
<keyword evidence="3 4" id="KW-0326">Glycosidase</keyword>
<dbReference type="GO" id="GO:0016829">
    <property type="term" value="F:lyase activity"/>
    <property type="evidence" value="ECO:0007669"/>
    <property type="project" value="UniProtKB-KW"/>
</dbReference>
<evidence type="ECO:0000256" key="3">
    <source>
        <dbReference type="ARBA" id="ARBA00023295"/>
    </source>
</evidence>
<evidence type="ECO:0000313" key="5">
    <source>
        <dbReference type="EMBL" id="ONM11080.1"/>
    </source>
</evidence>
<name>A0A1D6LAC5_MAIZE</name>
<dbReference type="Gene3D" id="2.160.20.10">
    <property type="entry name" value="Single-stranded right-handed beta-helix, Pectin lyase-like"/>
    <property type="match status" value="1"/>
</dbReference>
<sequence>MRWPSPALCAMFRCYKNHLDEDSVKLFFQMDIIPFSFIAKFFTLHVLLVTQITSTDILHVIVTESPFSFFFLWSFCQLFQVLLVFTAVIEIQWSTVSSIYCKDMPPNVYRPHSVTITEFGAVGDGVTLNTKAFQNAIFYLNSFADKGGAQLFVPAGRWLTGSFHLISHLTLSLDKDAIIIGSPDSSHWPVIDPLPSYGRGRDLPGKRHQSLIFGLNLTDVIITGANGSIDGQGAIWWGWFHNHTLNYTRPHLVELMYSTNVVISNLTFKNSPFWNIHPVYCRLVF</sequence>
<gene>
    <name evidence="5" type="ORF">ZEAMMB73_Zm00001d034727</name>
</gene>
<dbReference type="GO" id="GO:0005975">
    <property type="term" value="P:carbohydrate metabolic process"/>
    <property type="evidence" value="ECO:0007669"/>
    <property type="project" value="InterPro"/>
</dbReference>
<evidence type="ECO:0000256" key="4">
    <source>
        <dbReference type="RuleBase" id="RU361169"/>
    </source>
</evidence>
<organism evidence="5">
    <name type="scientific">Zea mays</name>
    <name type="common">Maize</name>
    <dbReference type="NCBI Taxonomy" id="4577"/>
    <lineage>
        <taxon>Eukaryota</taxon>
        <taxon>Viridiplantae</taxon>
        <taxon>Streptophyta</taxon>
        <taxon>Embryophyta</taxon>
        <taxon>Tracheophyta</taxon>
        <taxon>Spermatophyta</taxon>
        <taxon>Magnoliopsida</taxon>
        <taxon>Liliopsida</taxon>
        <taxon>Poales</taxon>
        <taxon>Poaceae</taxon>
        <taxon>PACMAD clade</taxon>
        <taxon>Panicoideae</taxon>
        <taxon>Andropogonodae</taxon>
        <taxon>Andropogoneae</taxon>
        <taxon>Tripsacinae</taxon>
        <taxon>Zea</taxon>
    </lineage>
</organism>
<dbReference type="InterPro" id="IPR000743">
    <property type="entry name" value="Glyco_hydro_28"/>
</dbReference>
<dbReference type="AlphaFoldDB" id="A0A1D6LAC5"/>
<proteinExistence type="inferred from homology"/>